<comment type="caution">
    <text evidence="2">The sequence shown here is derived from an EMBL/GenBank/DDBJ whole genome shotgun (WGS) entry which is preliminary data.</text>
</comment>
<dbReference type="Gene3D" id="3.90.1200.10">
    <property type="match status" value="1"/>
</dbReference>
<keyword evidence="3" id="KW-1185">Reference proteome</keyword>
<name>A0ABT0FFT6_9MICO</name>
<dbReference type="EMBL" id="JAHWXN010000001">
    <property type="protein sequence ID" value="MCK2036601.1"/>
    <property type="molecule type" value="Genomic_DNA"/>
</dbReference>
<protein>
    <submittedName>
        <fullName evidence="2">Aminoglycoside phosphotransferase family protein</fullName>
    </submittedName>
</protein>
<reference evidence="2 3" key="1">
    <citation type="submission" date="2021-06" db="EMBL/GenBank/DDBJ databases">
        <title>Genome-based taxonomic framework of Microbacterium strains isolated from marine environment, the description of four new species and reclassification of four preexisting species.</title>
        <authorList>
            <person name="Lee S.D."/>
            <person name="Kim S.-M."/>
            <person name="Byeon Y.-S."/>
            <person name="Yang H.L."/>
            <person name="Kim I.S."/>
        </authorList>
    </citation>
    <scope>NUCLEOTIDE SEQUENCE [LARGE SCALE GENOMIC DNA]</scope>
    <source>
        <strain evidence="2 3">SSW1-49</strain>
    </source>
</reference>
<dbReference type="PANTHER" id="PTHR21310:SF42">
    <property type="entry name" value="BIFUNCTIONAL AAC_APH"/>
    <property type="match status" value="1"/>
</dbReference>
<dbReference type="CDD" id="cd05155">
    <property type="entry name" value="APH_ChoK_like_1"/>
    <property type="match status" value="1"/>
</dbReference>
<proteinExistence type="predicted"/>
<evidence type="ECO:0000313" key="2">
    <source>
        <dbReference type="EMBL" id="MCK2036601.1"/>
    </source>
</evidence>
<dbReference type="Proteomes" id="UP001300096">
    <property type="component" value="Unassembled WGS sequence"/>
</dbReference>
<dbReference type="PANTHER" id="PTHR21310">
    <property type="entry name" value="AMINOGLYCOSIDE PHOSPHOTRANSFERASE-RELATED-RELATED"/>
    <property type="match status" value="1"/>
</dbReference>
<dbReference type="InterPro" id="IPR002575">
    <property type="entry name" value="Aminoglycoside_PTrfase"/>
</dbReference>
<dbReference type="RefSeq" id="WP_247629961.1">
    <property type="nucleotide sequence ID" value="NZ_JAHWXN010000001.1"/>
</dbReference>
<gene>
    <name evidence="2" type="ORF">KZC51_10680</name>
</gene>
<dbReference type="InterPro" id="IPR011009">
    <property type="entry name" value="Kinase-like_dom_sf"/>
</dbReference>
<organism evidence="2 3">
    <name type="scientific">Microbacterium croceum</name>
    <dbReference type="NCBI Taxonomy" id="2851645"/>
    <lineage>
        <taxon>Bacteria</taxon>
        <taxon>Bacillati</taxon>
        <taxon>Actinomycetota</taxon>
        <taxon>Actinomycetes</taxon>
        <taxon>Micrococcales</taxon>
        <taxon>Microbacteriaceae</taxon>
        <taxon>Microbacterium</taxon>
    </lineage>
</organism>
<dbReference type="Gene3D" id="3.30.200.20">
    <property type="entry name" value="Phosphorylase Kinase, domain 1"/>
    <property type="match status" value="1"/>
</dbReference>
<feature type="domain" description="Aminoglycoside phosphotransferase" evidence="1">
    <location>
        <begin position="33"/>
        <end position="260"/>
    </location>
</feature>
<evidence type="ECO:0000313" key="3">
    <source>
        <dbReference type="Proteomes" id="UP001300096"/>
    </source>
</evidence>
<evidence type="ECO:0000259" key="1">
    <source>
        <dbReference type="Pfam" id="PF01636"/>
    </source>
</evidence>
<sequence length="293" mass="31643">MADSPAAEHALADWELRDLLRAAAPRLAALPLTLLADGWDNTIWRLGEDFAVRVPRRAAAAPLIENEQRALPEIAPRLASAGVRVPAPLVCGVPTDRFPWPWSVIPWIEGGSALTAPRRQNASWAPALAAALSALHSPAPADAPHNPVRGVPLQNRDEAMRSRLPASAEAAPLRDAWELGVLAPPSTERVWIHGDLHPGNIIVEGTRLVALIDFGDVTAGDPAYDLAASWLLFDAPGRSAFRAATADRYDEPTWTRARAWAAYISLMLLTQSDDRPDYRAVGLSTAEELRAAD</sequence>
<dbReference type="SUPFAM" id="SSF56112">
    <property type="entry name" value="Protein kinase-like (PK-like)"/>
    <property type="match status" value="1"/>
</dbReference>
<dbReference type="Pfam" id="PF01636">
    <property type="entry name" value="APH"/>
    <property type="match status" value="1"/>
</dbReference>
<accession>A0ABT0FFT6</accession>
<dbReference type="InterPro" id="IPR051678">
    <property type="entry name" value="AGP_Transferase"/>
</dbReference>